<dbReference type="InterPro" id="IPR007679">
    <property type="entry name" value="DUF569"/>
</dbReference>
<gene>
    <name evidence="2" type="ORF">FPE_LOCUS5792</name>
</gene>
<dbReference type="Pfam" id="PF04601">
    <property type="entry name" value="DUF569"/>
    <property type="match status" value="1"/>
</dbReference>
<dbReference type="SUPFAM" id="SSF50405">
    <property type="entry name" value="Actin-crosslinking proteins"/>
    <property type="match status" value="1"/>
</dbReference>
<dbReference type="PANTHER" id="PTHR31205">
    <property type="entry name" value="ACTIN CROSS-LINKING PROTEIN (DUF569)"/>
    <property type="match status" value="1"/>
</dbReference>
<accession>A0AAD1Z0Z9</accession>
<evidence type="ECO:0000313" key="2">
    <source>
        <dbReference type="EMBL" id="CAI9758362.1"/>
    </source>
</evidence>
<dbReference type="Proteomes" id="UP000834106">
    <property type="component" value="Chromosome 3"/>
</dbReference>
<evidence type="ECO:0000313" key="3">
    <source>
        <dbReference type="Proteomes" id="UP000834106"/>
    </source>
</evidence>
<proteinExistence type="predicted"/>
<dbReference type="PANTHER" id="PTHR31205:SF77">
    <property type="entry name" value="CROSS-LINKING PROTEIN, PUTATIVE (DUF569)-RELATED"/>
    <property type="match status" value="1"/>
</dbReference>
<dbReference type="EMBL" id="OU503038">
    <property type="protein sequence ID" value="CAI9758362.1"/>
    <property type="molecule type" value="Genomic_DNA"/>
</dbReference>
<keyword evidence="3" id="KW-1185">Reference proteome</keyword>
<dbReference type="SUPFAM" id="SSF50129">
    <property type="entry name" value="GroES-like"/>
    <property type="match status" value="1"/>
</dbReference>
<organism evidence="2 3">
    <name type="scientific">Fraxinus pennsylvanica</name>
    <dbReference type="NCBI Taxonomy" id="56036"/>
    <lineage>
        <taxon>Eukaryota</taxon>
        <taxon>Viridiplantae</taxon>
        <taxon>Streptophyta</taxon>
        <taxon>Embryophyta</taxon>
        <taxon>Tracheophyta</taxon>
        <taxon>Spermatophyta</taxon>
        <taxon>Magnoliopsida</taxon>
        <taxon>eudicotyledons</taxon>
        <taxon>Gunneridae</taxon>
        <taxon>Pentapetalae</taxon>
        <taxon>asterids</taxon>
        <taxon>lamiids</taxon>
        <taxon>Lamiales</taxon>
        <taxon>Oleaceae</taxon>
        <taxon>Oleeae</taxon>
        <taxon>Fraxinus</taxon>
    </lineage>
</organism>
<dbReference type="AlphaFoldDB" id="A0AAD1Z0Z9"/>
<dbReference type="Gene3D" id="2.80.10.50">
    <property type="match status" value="1"/>
</dbReference>
<feature type="domain" description="DUF569" evidence="1">
    <location>
        <begin position="129"/>
        <end position="232"/>
    </location>
</feature>
<evidence type="ECO:0000259" key="1">
    <source>
        <dbReference type="Pfam" id="PF04601"/>
    </source>
</evidence>
<dbReference type="CDD" id="cd23340">
    <property type="entry name" value="beta-trefoil_FSCN_ACP-like"/>
    <property type="match status" value="1"/>
</dbReference>
<dbReference type="InterPro" id="IPR011032">
    <property type="entry name" value="GroES-like_sf"/>
</dbReference>
<name>A0AAD1Z0Z9_9LAMI</name>
<protein>
    <recommendedName>
        <fullName evidence="1">DUF569 domain-containing protein</fullName>
    </recommendedName>
</protein>
<sequence>MAFYRSSVLLRKALSSYCSRRAAVFPSYGSLPCDCDSSDHDWRRRSYSSSESDSKDTTISAAGYHLSNGPSYMRGAVFWEPNKPLTFEDFHMPRPKANEVLIKTKADHFLLSLSSISLELQQIRCEEKMDLFKRAKTIRLRSCKDKYLIAEDDQESICQHRDGATNNALWTVEFVQGRDLLRIKSCYGRYLTATNIPFLTGVRGKKVLQTLPSKFDPATEWEPLRDGMQVRL</sequence>
<reference evidence="2" key="1">
    <citation type="submission" date="2023-05" db="EMBL/GenBank/DDBJ databases">
        <authorList>
            <person name="Huff M."/>
        </authorList>
    </citation>
    <scope>NUCLEOTIDE SEQUENCE</scope>
</reference>
<dbReference type="InterPro" id="IPR008999">
    <property type="entry name" value="Actin-crosslinking"/>
</dbReference>
<dbReference type="Gene3D" id="3.90.180.10">
    <property type="entry name" value="Medium-chain alcohol dehydrogenases, catalytic domain"/>
    <property type="match status" value="1"/>
</dbReference>